<evidence type="ECO:0000256" key="1">
    <source>
        <dbReference type="SAM" id="MobiDB-lite"/>
    </source>
</evidence>
<evidence type="ECO:0000256" key="2">
    <source>
        <dbReference type="SAM" id="Phobius"/>
    </source>
</evidence>
<organism evidence="3 4">
    <name type="scientific">Ilex paraguariensis</name>
    <name type="common">yerba mate</name>
    <dbReference type="NCBI Taxonomy" id="185542"/>
    <lineage>
        <taxon>Eukaryota</taxon>
        <taxon>Viridiplantae</taxon>
        <taxon>Streptophyta</taxon>
        <taxon>Embryophyta</taxon>
        <taxon>Tracheophyta</taxon>
        <taxon>Spermatophyta</taxon>
        <taxon>Magnoliopsida</taxon>
        <taxon>eudicotyledons</taxon>
        <taxon>Gunneridae</taxon>
        <taxon>Pentapetalae</taxon>
        <taxon>asterids</taxon>
        <taxon>campanulids</taxon>
        <taxon>Aquifoliales</taxon>
        <taxon>Aquifoliaceae</taxon>
        <taxon>Ilex</taxon>
    </lineage>
</organism>
<feature type="region of interest" description="Disordered" evidence="1">
    <location>
        <begin position="1"/>
        <end position="33"/>
    </location>
</feature>
<keyword evidence="4" id="KW-1185">Reference proteome</keyword>
<evidence type="ECO:0000313" key="4">
    <source>
        <dbReference type="Proteomes" id="UP001642360"/>
    </source>
</evidence>
<dbReference type="EMBL" id="CAUOFW020002147">
    <property type="protein sequence ID" value="CAK9151502.1"/>
    <property type="molecule type" value="Genomic_DNA"/>
</dbReference>
<evidence type="ECO:0000313" key="3">
    <source>
        <dbReference type="EMBL" id="CAK9151502.1"/>
    </source>
</evidence>
<protein>
    <submittedName>
        <fullName evidence="3">Uncharacterized protein</fullName>
    </submittedName>
</protein>
<reference evidence="3 4" key="1">
    <citation type="submission" date="2024-02" db="EMBL/GenBank/DDBJ databases">
        <authorList>
            <person name="Vignale AGUSTIN F."/>
            <person name="Sosa J E."/>
            <person name="Modenutti C."/>
        </authorList>
    </citation>
    <scope>NUCLEOTIDE SEQUENCE [LARGE SCALE GENOMIC DNA]</scope>
</reference>
<accession>A0ABC8S3P8</accession>
<sequence>MSSSLFTTHRRPVKSSNDQKISSGPVRPAVDQAPNPRPISQFLAFGFIIFLGLLQFLPATHFRDPLDPFRKWVPFNSNVSTMFTQSRASSHEDTGYATAPGRENGIVHIVSWMDCLDLRMLAVLANSTLSSSRFVSHH</sequence>
<keyword evidence="2" id="KW-1133">Transmembrane helix</keyword>
<keyword evidence="2" id="KW-0812">Transmembrane</keyword>
<gene>
    <name evidence="3" type="ORF">ILEXP_LOCUS19673</name>
</gene>
<keyword evidence="2" id="KW-0472">Membrane</keyword>
<dbReference type="Proteomes" id="UP001642360">
    <property type="component" value="Unassembled WGS sequence"/>
</dbReference>
<dbReference type="AlphaFoldDB" id="A0ABC8S3P8"/>
<proteinExistence type="predicted"/>
<name>A0ABC8S3P8_9AQUA</name>
<comment type="caution">
    <text evidence="3">The sequence shown here is derived from an EMBL/GenBank/DDBJ whole genome shotgun (WGS) entry which is preliminary data.</text>
</comment>
<feature type="transmembrane region" description="Helical" evidence="2">
    <location>
        <begin position="42"/>
        <end position="62"/>
    </location>
</feature>